<sequence length="160" mass="18680">MPSFCDFMFTMSFLCGCILVSVIITHMTIPRAHAATYLGTASQCLFNYRYGVDRPDQLYGTPSADTYGRWWFHSHNDYVCWEPIMCATDGMDPGNEIICMEVGSLNPPMTLREYDIPHPFSLRWHIEDKNRIYMWAGVKDAEVEEFFCTPEYQFHLRAFM</sequence>
<proteinExistence type="predicted"/>
<accession>A0A5J6VHX5</accession>
<name>A0A5J6VHX5_9VIRU</name>
<reference evidence="1" key="1">
    <citation type="journal article" date="2019" name="Philos. Trans. R. Soc. Lond., B, Biol. Sci.">
        <title>Targeted metagenomic recovery of four divergent viruses reveals shared and distinctive characteristics of giant viruses of marine eukaryotes.</title>
        <authorList>
            <person name="Needham D.M."/>
            <person name="Poirier C."/>
            <person name="Hehenberger E."/>
            <person name="Jimenez V."/>
            <person name="Swalwell J.E."/>
            <person name="Santoro A.E."/>
            <person name="Worden A.Z."/>
        </authorList>
    </citation>
    <scope>NUCLEOTIDE SEQUENCE</scope>
    <source>
        <strain evidence="1">OPacV-662</strain>
    </source>
</reference>
<evidence type="ECO:0000313" key="1">
    <source>
        <dbReference type="EMBL" id="QFG73795.1"/>
    </source>
</evidence>
<dbReference type="EMBL" id="MN448271">
    <property type="protein sequence ID" value="QFG73795.1"/>
    <property type="molecule type" value="Genomic_DNA"/>
</dbReference>
<protein>
    <submittedName>
        <fullName evidence="1">Uncharacterized protein</fullName>
    </submittedName>
</protein>
<organism evidence="1">
    <name type="scientific">Megaviridae environmental sample</name>
    <dbReference type="NCBI Taxonomy" id="1737588"/>
    <lineage>
        <taxon>Viruses</taxon>
        <taxon>Varidnaviria</taxon>
        <taxon>Bamfordvirae</taxon>
        <taxon>Nucleocytoviricota</taxon>
        <taxon>Megaviricetes</taxon>
        <taxon>Imitervirales</taxon>
        <taxon>Mimiviridae</taxon>
        <taxon>environmental samples</taxon>
    </lineage>
</organism>